<dbReference type="RefSeq" id="WP_248823783.1">
    <property type="nucleotide sequence ID" value="NZ_JALKFT010000004.1"/>
</dbReference>
<evidence type="ECO:0000256" key="6">
    <source>
        <dbReference type="RuleBase" id="RU362125"/>
    </source>
</evidence>
<name>A0ABT0JWF5_9ACTN</name>
<dbReference type="Pfam" id="PF02770">
    <property type="entry name" value="Acyl-CoA_dh_M"/>
    <property type="match status" value="1"/>
</dbReference>
<feature type="domain" description="Acyl-CoA oxidase/dehydrogenase middle" evidence="8">
    <location>
        <begin position="134"/>
        <end position="230"/>
    </location>
</feature>
<accession>A0ABT0JWF5</accession>
<evidence type="ECO:0000259" key="8">
    <source>
        <dbReference type="Pfam" id="PF02770"/>
    </source>
</evidence>
<reference evidence="10 11" key="1">
    <citation type="submission" date="2022-04" db="EMBL/GenBank/DDBJ databases">
        <title>Genome diversity in the genus Frankia.</title>
        <authorList>
            <person name="Carlos-Shanley C."/>
            <person name="Hahn D."/>
        </authorList>
    </citation>
    <scope>NUCLEOTIDE SEQUENCE [LARGE SCALE GENOMIC DNA]</scope>
    <source>
        <strain evidence="10 11">Ag45/Mut15</strain>
    </source>
</reference>
<dbReference type="Gene3D" id="1.10.540.10">
    <property type="entry name" value="Acyl-CoA dehydrogenase/oxidase, N-terminal domain"/>
    <property type="match status" value="1"/>
</dbReference>
<dbReference type="Pfam" id="PF00441">
    <property type="entry name" value="Acyl-CoA_dh_1"/>
    <property type="match status" value="1"/>
</dbReference>
<comment type="similarity">
    <text evidence="2 6">Belongs to the acyl-CoA dehydrogenase family.</text>
</comment>
<dbReference type="Gene3D" id="1.20.140.10">
    <property type="entry name" value="Butyryl-CoA Dehydrogenase, subunit A, domain 3"/>
    <property type="match status" value="1"/>
</dbReference>
<gene>
    <name evidence="10" type="ORF">MXD59_06030</name>
</gene>
<comment type="caution">
    <text evidence="10">The sequence shown here is derived from an EMBL/GenBank/DDBJ whole genome shotgun (WGS) entry which is preliminary data.</text>
</comment>
<dbReference type="InterPro" id="IPR052161">
    <property type="entry name" value="Mycobact_Acyl-CoA_DH"/>
</dbReference>
<dbReference type="SUPFAM" id="SSF47203">
    <property type="entry name" value="Acyl-CoA dehydrogenase C-terminal domain-like"/>
    <property type="match status" value="1"/>
</dbReference>
<dbReference type="InterPro" id="IPR006091">
    <property type="entry name" value="Acyl-CoA_Oxase/DH_mid-dom"/>
</dbReference>
<protein>
    <submittedName>
        <fullName evidence="10">Acyl-CoA dehydrogenase family protein</fullName>
    </submittedName>
</protein>
<feature type="domain" description="Acyl-CoA dehydrogenase/oxidase N-terminal" evidence="9">
    <location>
        <begin position="15"/>
        <end position="126"/>
    </location>
</feature>
<dbReference type="PANTHER" id="PTHR43292">
    <property type="entry name" value="ACYL-COA DEHYDROGENASE"/>
    <property type="match status" value="1"/>
</dbReference>
<dbReference type="InterPro" id="IPR036250">
    <property type="entry name" value="AcylCo_DH-like_C"/>
</dbReference>
<evidence type="ECO:0000256" key="5">
    <source>
        <dbReference type="ARBA" id="ARBA00023002"/>
    </source>
</evidence>
<evidence type="ECO:0000256" key="4">
    <source>
        <dbReference type="ARBA" id="ARBA00022827"/>
    </source>
</evidence>
<dbReference type="EMBL" id="JALKFT010000004">
    <property type="protein sequence ID" value="MCK9875343.1"/>
    <property type="molecule type" value="Genomic_DNA"/>
</dbReference>
<proteinExistence type="inferred from homology"/>
<dbReference type="InterPro" id="IPR046373">
    <property type="entry name" value="Acyl-CoA_Oxase/DH_mid-dom_sf"/>
</dbReference>
<dbReference type="Gene3D" id="2.40.110.10">
    <property type="entry name" value="Butyryl-CoA Dehydrogenase, subunit A, domain 2"/>
    <property type="match status" value="1"/>
</dbReference>
<keyword evidence="5 6" id="KW-0560">Oxidoreductase</keyword>
<dbReference type="InterPro" id="IPR009075">
    <property type="entry name" value="AcylCo_DH/oxidase_C"/>
</dbReference>
<evidence type="ECO:0000313" key="11">
    <source>
        <dbReference type="Proteomes" id="UP001201873"/>
    </source>
</evidence>
<evidence type="ECO:0000259" key="7">
    <source>
        <dbReference type="Pfam" id="PF00441"/>
    </source>
</evidence>
<evidence type="ECO:0000256" key="1">
    <source>
        <dbReference type="ARBA" id="ARBA00001974"/>
    </source>
</evidence>
<evidence type="ECO:0000313" key="10">
    <source>
        <dbReference type="EMBL" id="MCK9875343.1"/>
    </source>
</evidence>
<keyword evidence="3 6" id="KW-0285">Flavoprotein</keyword>
<keyword evidence="11" id="KW-1185">Reference proteome</keyword>
<dbReference type="InterPro" id="IPR037069">
    <property type="entry name" value="AcylCoA_DH/ox_N_sf"/>
</dbReference>
<dbReference type="PANTHER" id="PTHR43292:SF3">
    <property type="entry name" value="ACYL-COA DEHYDROGENASE FADE29"/>
    <property type="match status" value="1"/>
</dbReference>
<dbReference type="InterPro" id="IPR009100">
    <property type="entry name" value="AcylCoA_DH/oxidase_NM_dom_sf"/>
</dbReference>
<dbReference type="Proteomes" id="UP001201873">
    <property type="component" value="Unassembled WGS sequence"/>
</dbReference>
<feature type="domain" description="Acyl-CoA dehydrogenase/oxidase C-terminal" evidence="7">
    <location>
        <begin position="242"/>
        <end position="397"/>
    </location>
</feature>
<sequence length="402" mass="43938">MPADVDTGRQAEARDEIDAYRREVRAFIAEHGVRMPAEGVRVPRDADHEKRIRAWLAALYAAGHLGAGWPVRWGGRAGHLPVHDLVLMEELIRGDAYRPIDQVMLAAHSLLEFGSEAQRRELLPKIRGAEHIWCQLFSEPEAGSDLAALRTRARPAPDGDGWLVSGQKIWSTDAQWADMGILLARTDPDVARHAGITAFVIPMTLAGLDIRPIREMTGHAEFCEVFLDEVRVGPEHVLGEVGGGWQVVTSGLASERAFVGANSVQLERMFTDLVALARAARFADGTAAITHEDIQAKLAGALVRVEEVRLIVRDAVDRILVDEEHPSDGPVGKLAYTELNVALTELAMEIIDSAVVVDDIAAEVVARWHHNFLWGRALTISGGASEIIRGLIGRQLLGLPRA</sequence>
<evidence type="ECO:0000256" key="3">
    <source>
        <dbReference type="ARBA" id="ARBA00022630"/>
    </source>
</evidence>
<dbReference type="SUPFAM" id="SSF56645">
    <property type="entry name" value="Acyl-CoA dehydrogenase NM domain-like"/>
    <property type="match status" value="1"/>
</dbReference>
<keyword evidence="4 6" id="KW-0274">FAD</keyword>
<dbReference type="InterPro" id="IPR013786">
    <property type="entry name" value="AcylCoA_DH/ox_N"/>
</dbReference>
<organism evidence="10 11">
    <name type="scientific">Frankia umida</name>
    <dbReference type="NCBI Taxonomy" id="573489"/>
    <lineage>
        <taxon>Bacteria</taxon>
        <taxon>Bacillati</taxon>
        <taxon>Actinomycetota</taxon>
        <taxon>Actinomycetes</taxon>
        <taxon>Frankiales</taxon>
        <taxon>Frankiaceae</taxon>
        <taxon>Frankia</taxon>
    </lineage>
</organism>
<evidence type="ECO:0000259" key="9">
    <source>
        <dbReference type="Pfam" id="PF02771"/>
    </source>
</evidence>
<evidence type="ECO:0000256" key="2">
    <source>
        <dbReference type="ARBA" id="ARBA00009347"/>
    </source>
</evidence>
<comment type="cofactor">
    <cofactor evidence="1 6">
        <name>FAD</name>
        <dbReference type="ChEBI" id="CHEBI:57692"/>
    </cofactor>
</comment>
<dbReference type="Pfam" id="PF02771">
    <property type="entry name" value="Acyl-CoA_dh_N"/>
    <property type="match status" value="1"/>
</dbReference>